<proteinExistence type="inferred from homology"/>
<dbReference type="PANTHER" id="PTHR33375">
    <property type="entry name" value="CHROMOSOME-PARTITIONING PROTEIN PARB-RELATED"/>
    <property type="match status" value="1"/>
</dbReference>
<dbReference type="InterPro" id="IPR003115">
    <property type="entry name" value="ParB_N"/>
</dbReference>
<protein>
    <submittedName>
        <fullName evidence="5">Chromosome partitioning protein, ParB family</fullName>
    </submittedName>
</protein>
<dbReference type="Pfam" id="PF17762">
    <property type="entry name" value="HTH_ParB"/>
    <property type="match status" value="1"/>
</dbReference>
<organism evidence="5 6">
    <name type="scientific">Desulfomicrobium apsheronum</name>
    <dbReference type="NCBI Taxonomy" id="52560"/>
    <lineage>
        <taxon>Bacteria</taxon>
        <taxon>Pseudomonadati</taxon>
        <taxon>Thermodesulfobacteriota</taxon>
        <taxon>Desulfovibrionia</taxon>
        <taxon>Desulfovibrionales</taxon>
        <taxon>Desulfomicrobiaceae</taxon>
        <taxon>Desulfomicrobium</taxon>
    </lineage>
</organism>
<dbReference type="PANTHER" id="PTHR33375:SF1">
    <property type="entry name" value="CHROMOSOME-PARTITIONING PROTEIN PARB-RELATED"/>
    <property type="match status" value="1"/>
</dbReference>
<dbReference type="Gene3D" id="1.10.10.2830">
    <property type="match status" value="1"/>
</dbReference>
<dbReference type="Proteomes" id="UP000198635">
    <property type="component" value="Unassembled WGS sequence"/>
</dbReference>
<feature type="domain" description="ParB-like N-terminal" evidence="4">
    <location>
        <begin position="30"/>
        <end position="121"/>
    </location>
</feature>
<dbReference type="AlphaFoldDB" id="A0A1I3RQS5"/>
<dbReference type="STRING" id="52560.SAMN04488082_103280"/>
<dbReference type="EMBL" id="FORX01000003">
    <property type="protein sequence ID" value="SFJ48914.1"/>
    <property type="molecule type" value="Genomic_DNA"/>
</dbReference>
<evidence type="ECO:0000259" key="4">
    <source>
        <dbReference type="SMART" id="SM00470"/>
    </source>
</evidence>
<keyword evidence="3" id="KW-0238">DNA-binding</keyword>
<dbReference type="Pfam" id="PF02195">
    <property type="entry name" value="ParB_N"/>
    <property type="match status" value="1"/>
</dbReference>
<dbReference type="SUPFAM" id="SSF109709">
    <property type="entry name" value="KorB DNA-binding domain-like"/>
    <property type="match status" value="1"/>
</dbReference>
<sequence>MTMKKRGLGRGLDVLIKSRNVEPEHEAEIVTLDINALEPNIHQPRHHFDQAALEELAASIKNQGLIQPVLVRPLPTPGHYELVAGERRWRACRMAGLDTIDCIVRRLDDHESMAIALIENLQREDLNPIEEARALGQIKEHFRITQEELADKIGKSRPAVTNSLRLLKLPEKVQNLLETNTLSAGHARALLGLDDPESMILLAEKILQRNLNVRATEELVKKIKNQDEPEEEKPRRAKPMAEDIAGVVRALAGTFTVKHSGTPKKGKIVFAYASNEEREKIASFLERMAKEQEI</sequence>
<evidence type="ECO:0000256" key="3">
    <source>
        <dbReference type="ARBA" id="ARBA00023125"/>
    </source>
</evidence>
<evidence type="ECO:0000256" key="2">
    <source>
        <dbReference type="ARBA" id="ARBA00022829"/>
    </source>
</evidence>
<dbReference type="GO" id="GO:0007059">
    <property type="term" value="P:chromosome segregation"/>
    <property type="evidence" value="ECO:0007669"/>
    <property type="project" value="UniProtKB-KW"/>
</dbReference>
<gene>
    <name evidence="5" type="ORF">SAMN04488082_103280</name>
</gene>
<keyword evidence="2" id="KW-0159">Chromosome partition</keyword>
<dbReference type="Gene3D" id="3.90.1530.30">
    <property type="match status" value="1"/>
</dbReference>
<dbReference type="SMART" id="SM00470">
    <property type="entry name" value="ParB"/>
    <property type="match status" value="1"/>
</dbReference>
<dbReference type="InterPro" id="IPR050336">
    <property type="entry name" value="Chromosome_partition/occlusion"/>
</dbReference>
<dbReference type="FunFam" id="3.90.1530.30:FF:000001">
    <property type="entry name" value="Chromosome partitioning protein ParB"/>
    <property type="match status" value="1"/>
</dbReference>
<reference evidence="6" key="1">
    <citation type="submission" date="2016-10" db="EMBL/GenBank/DDBJ databases">
        <authorList>
            <person name="Varghese N."/>
            <person name="Submissions S."/>
        </authorList>
    </citation>
    <scope>NUCLEOTIDE SEQUENCE [LARGE SCALE GENOMIC DNA]</scope>
    <source>
        <strain evidence="6">DSM 5918</strain>
    </source>
</reference>
<dbReference type="InterPro" id="IPR041468">
    <property type="entry name" value="HTH_ParB/Spo0J"/>
</dbReference>
<dbReference type="SUPFAM" id="SSF110849">
    <property type="entry name" value="ParB/Sulfiredoxin"/>
    <property type="match status" value="1"/>
</dbReference>
<dbReference type="GO" id="GO:0045881">
    <property type="term" value="P:positive regulation of sporulation resulting in formation of a cellular spore"/>
    <property type="evidence" value="ECO:0007669"/>
    <property type="project" value="TreeGrafter"/>
</dbReference>
<dbReference type="InterPro" id="IPR004437">
    <property type="entry name" value="ParB/RepB/Spo0J"/>
</dbReference>
<comment type="similarity">
    <text evidence="1">Belongs to the ParB family.</text>
</comment>
<evidence type="ECO:0000313" key="5">
    <source>
        <dbReference type="EMBL" id="SFJ48914.1"/>
    </source>
</evidence>
<evidence type="ECO:0000313" key="6">
    <source>
        <dbReference type="Proteomes" id="UP000198635"/>
    </source>
</evidence>
<name>A0A1I3RQS5_9BACT</name>
<dbReference type="FunFam" id="1.10.10.2830:FF:000001">
    <property type="entry name" value="Chromosome partitioning protein ParB"/>
    <property type="match status" value="1"/>
</dbReference>
<dbReference type="GO" id="GO:0005694">
    <property type="term" value="C:chromosome"/>
    <property type="evidence" value="ECO:0007669"/>
    <property type="project" value="TreeGrafter"/>
</dbReference>
<dbReference type="GO" id="GO:0003677">
    <property type="term" value="F:DNA binding"/>
    <property type="evidence" value="ECO:0007669"/>
    <property type="project" value="UniProtKB-KW"/>
</dbReference>
<evidence type="ECO:0000256" key="1">
    <source>
        <dbReference type="ARBA" id="ARBA00006295"/>
    </source>
</evidence>
<dbReference type="NCBIfam" id="TIGR00180">
    <property type="entry name" value="parB_part"/>
    <property type="match status" value="1"/>
</dbReference>
<keyword evidence="6" id="KW-1185">Reference proteome</keyword>
<dbReference type="CDD" id="cd16393">
    <property type="entry name" value="SPO0J_N"/>
    <property type="match status" value="1"/>
</dbReference>
<dbReference type="InterPro" id="IPR036086">
    <property type="entry name" value="ParB/Sulfiredoxin_sf"/>
</dbReference>
<dbReference type="RefSeq" id="WP_092373118.1">
    <property type="nucleotide sequence ID" value="NZ_FORX01000003.1"/>
</dbReference>
<dbReference type="OrthoDB" id="9802051at2"/>
<accession>A0A1I3RQS5</accession>